<dbReference type="EMBL" id="KN824411">
    <property type="protein sequence ID" value="KIM20732.1"/>
    <property type="molecule type" value="Genomic_DNA"/>
</dbReference>
<keyword evidence="3" id="KW-1185">Reference proteome</keyword>
<feature type="compositionally biased region" description="Polar residues" evidence="1">
    <location>
        <begin position="31"/>
        <end position="41"/>
    </location>
</feature>
<protein>
    <submittedName>
        <fullName evidence="2">Uncharacterized protein</fullName>
    </submittedName>
</protein>
<evidence type="ECO:0000256" key="1">
    <source>
        <dbReference type="SAM" id="MobiDB-lite"/>
    </source>
</evidence>
<feature type="compositionally biased region" description="Basic and acidic residues" evidence="1">
    <location>
        <begin position="1"/>
        <end position="11"/>
    </location>
</feature>
<reference evidence="2 3" key="1">
    <citation type="submission" date="2014-04" db="EMBL/GenBank/DDBJ databases">
        <authorList>
            <consortium name="DOE Joint Genome Institute"/>
            <person name="Kuo A."/>
            <person name="Zuccaro A."/>
            <person name="Kohler A."/>
            <person name="Nagy L.G."/>
            <person name="Floudas D."/>
            <person name="Copeland A."/>
            <person name="Barry K.W."/>
            <person name="Cichocki N."/>
            <person name="Veneault-Fourrey C."/>
            <person name="LaButti K."/>
            <person name="Lindquist E.A."/>
            <person name="Lipzen A."/>
            <person name="Lundell T."/>
            <person name="Morin E."/>
            <person name="Murat C."/>
            <person name="Sun H."/>
            <person name="Tunlid A."/>
            <person name="Henrissat B."/>
            <person name="Grigoriev I.V."/>
            <person name="Hibbett D.S."/>
            <person name="Martin F."/>
            <person name="Nordberg H.P."/>
            <person name="Cantor M.N."/>
            <person name="Hua S.X."/>
        </authorList>
    </citation>
    <scope>NUCLEOTIDE SEQUENCE [LARGE SCALE GENOMIC DNA]</scope>
    <source>
        <strain evidence="2 3">MAFF 305830</strain>
    </source>
</reference>
<organism evidence="2 3">
    <name type="scientific">Serendipita vermifera MAFF 305830</name>
    <dbReference type="NCBI Taxonomy" id="933852"/>
    <lineage>
        <taxon>Eukaryota</taxon>
        <taxon>Fungi</taxon>
        <taxon>Dikarya</taxon>
        <taxon>Basidiomycota</taxon>
        <taxon>Agaricomycotina</taxon>
        <taxon>Agaricomycetes</taxon>
        <taxon>Sebacinales</taxon>
        <taxon>Serendipitaceae</taxon>
        <taxon>Serendipita</taxon>
    </lineage>
</organism>
<evidence type="ECO:0000313" key="3">
    <source>
        <dbReference type="Proteomes" id="UP000054097"/>
    </source>
</evidence>
<accession>A0A0C2WT73</accession>
<feature type="compositionally biased region" description="Low complexity" evidence="1">
    <location>
        <begin position="19"/>
        <end position="30"/>
    </location>
</feature>
<reference evidence="3" key="2">
    <citation type="submission" date="2015-01" db="EMBL/GenBank/DDBJ databases">
        <title>Evolutionary Origins and Diversification of the Mycorrhizal Mutualists.</title>
        <authorList>
            <consortium name="DOE Joint Genome Institute"/>
            <consortium name="Mycorrhizal Genomics Consortium"/>
            <person name="Kohler A."/>
            <person name="Kuo A."/>
            <person name="Nagy L.G."/>
            <person name="Floudas D."/>
            <person name="Copeland A."/>
            <person name="Barry K.W."/>
            <person name="Cichocki N."/>
            <person name="Veneault-Fourrey C."/>
            <person name="LaButti K."/>
            <person name="Lindquist E.A."/>
            <person name="Lipzen A."/>
            <person name="Lundell T."/>
            <person name="Morin E."/>
            <person name="Murat C."/>
            <person name="Riley R."/>
            <person name="Ohm R."/>
            <person name="Sun H."/>
            <person name="Tunlid A."/>
            <person name="Henrissat B."/>
            <person name="Grigoriev I.V."/>
            <person name="Hibbett D.S."/>
            <person name="Martin F."/>
        </authorList>
    </citation>
    <scope>NUCLEOTIDE SEQUENCE [LARGE SCALE GENOMIC DNA]</scope>
    <source>
        <strain evidence="3">MAFF 305830</strain>
    </source>
</reference>
<dbReference type="AlphaFoldDB" id="A0A0C2WT73"/>
<dbReference type="Proteomes" id="UP000054097">
    <property type="component" value="Unassembled WGS sequence"/>
</dbReference>
<proteinExistence type="predicted"/>
<feature type="compositionally biased region" description="Low complexity" evidence="1">
    <location>
        <begin position="83"/>
        <end position="92"/>
    </location>
</feature>
<evidence type="ECO:0000313" key="2">
    <source>
        <dbReference type="EMBL" id="KIM20732.1"/>
    </source>
</evidence>
<feature type="compositionally biased region" description="Low complexity" evidence="1">
    <location>
        <begin position="146"/>
        <end position="158"/>
    </location>
</feature>
<name>A0A0C2WT73_SERVB</name>
<feature type="region of interest" description="Disordered" evidence="1">
    <location>
        <begin position="1"/>
        <end position="163"/>
    </location>
</feature>
<sequence>MAKGPKTEKKATKSSGSTAAPVVKAAAQKPSTASLSKTIPKSSKDILAGATNGKKEKKVPVVTKATGTDKKKTNGKAPVAAKDSSSSDSSESSSDEEDENTKAPAKKTNGAVAASKAKESSESDPSDSDSESDADTEVEKPKKAVKASAAPAAPAATKAKGKKANGVAVCISRFYLLHAIDTCHLGCGRTCP</sequence>
<gene>
    <name evidence="2" type="ORF">M408DRAFT_124201</name>
</gene>
<dbReference type="HOGENOM" id="CLU_1415974_0_0_1"/>
<feature type="compositionally biased region" description="Acidic residues" evidence="1">
    <location>
        <begin position="122"/>
        <end position="136"/>
    </location>
</feature>